<feature type="chain" id="PRO_5046121763" description="DUF1344 domain-containing protein" evidence="1">
    <location>
        <begin position="22"/>
        <end position="90"/>
    </location>
</feature>
<dbReference type="RefSeq" id="WP_354554350.1">
    <property type="nucleotide sequence ID" value="NZ_JBEPSM010000005.1"/>
</dbReference>
<reference evidence="2 3" key="1">
    <citation type="submission" date="2024-06" db="EMBL/GenBank/DDBJ databases">
        <title>Sorghum-associated microbial communities from plants grown in Nebraska, USA.</title>
        <authorList>
            <person name="Schachtman D."/>
        </authorList>
    </citation>
    <scope>NUCLEOTIDE SEQUENCE [LARGE SCALE GENOMIC DNA]</scope>
    <source>
        <strain evidence="2 3">3207</strain>
    </source>
</reference>
<evidence type="ECO:0000256" key="1">
    <source>
        <dbReference type="SAM" id="SignalP"/>
    </source>
</evidence>
<evidence type="ECO:0008006" key="4">
    <source>
        <dbReference type="Google" id="ProtNLM"/>
    </source>
</evidence>
<accession>A0ABV2R7L4</accession>
<evidence type="ECO:0000313" key="2">
    <source>
        <dbReference type="EMBL" id="MET4636640.1"/>
    </source>
</evidence>
<organism evidence="2 3">
    <name type="scientific">Kaistia defluvii</name>
    <dbReference type="NCBI Taxonomy" id="410841"/>
    <lineage>
        <taxon>Bacteria</taxon>
        <taxon>Pseudomonadati</taxon>
        <taxon>Pseudomonadota</taxon>
        <taxon>Alphaproteobacteria</taxon>
        <taxon>Hyphomicrobiales</taxon>
        <taxon>Kaistiaceae</taxon>
        <taxon>Kaistia</taxon>
    </lineage>
</organism>
<keyword evidence="3" id="KW-1185">Reference proteome</keyword>
<feature type="signal peptide" evidence="1">
    <location>
        <begin position="1"/>
        <end position="21"/>
    </location>
</feature>
<dbReference type="Proteomes" id="UP001549321">
    <property type="component" value="Unassembled WGS sequence"/>
</dbReference>
<evidence type="ECO:0000313" key="3">
    <source>
        <dbReference type="Proteomes" id="UP001549321"/>
    </source>
</evidence>
<proteinExistence type="predicted"/>
<dbReference type="EMBL" id="JBEPSM010000005">
    <property type="protein sequence ID" value="MET4636640.1"/>
    <property type="molecule type" value="Genomic_DNA"/>
</dbReference>
<name>A0ABV2R7L4_9HYPH</name>
<gene>
    <name evidence="2" type="ORF">ABIE08_004603</name>
</gene>
<protein>
    <recommendedName>
        <fullName evidence="4">DUF1344 domain-containing protein</fullName>
    </recommendedName>
</protein>
<sequence>MKAIALISTVAFLASANLSVAAEEIVGIVESVNTSNGTLSLQSGHSFTFDNATVLYGILPGQRIGVTYEGPKGIGAYNPHPARRRDIDID</sequence>
<keyword evidence="1" id="KW-0732">Signal</keyword>
<comment type="caution">
    <text evidence="2">The sequence shown here is derived from an EMBL/GenBank/DDBJ whole genome shotgun (WGS) entry which is preliminary data.</text>
</comment>